<dbReference type="PROSITE" id="PS01124">
    <property type="entry name" value="HTH_ARAC_FAMILY_2"/>
    <property type="match status" value="1"/>
</dbReference>
<proteinExistence type="predicted"/>
<dbReference type="InterPro" id="IPR050204">
    <property type="entry name" value="AraC_XylS_family_regulators"/>
</dbReference>
<protein>
    <submittedName>
        <fullName evidence="7">Helix-turn-helix transcriptional regulator</fullName>
    </submittedName>
</protein>
<dbReference type="RefSeq" id="WP_185131956.1">
    <property type="nucleotide sequence ID" value="NZ_JACJVO010000032.1"/>
</dbReference>
<evidence type="ECO:0000256" key="1">
    <source>
        <dbReference type="ARBA" id="ARBA00022490"/>
    </source>
</evidence>
<comment type="caution">
    <text evidence="7">The sequence shown here is derived from an EMBL/GenBank/DDBJ whole genome shotgun (WGS) entry which is preliminary data.</text>
</comment>
<name>A0A7X0VY51_9BACL</name>
<organism evidence="7 8">
    <name type="scientific">Cohnella zeiphila</name>
    <dbReference type="NCBI Taxonomy" id="2761120"/>
    <lineage>
        <taxon>Bacteria</taxon>
        <taxon>Bacillati</taxon>
        <taxon>Bacillota</taxon>
        <taxon>Bacilli</taxon>
        <taxon>Bacillales</taxon>
        <taxon>Paenibacillaceae</taxon>
        <taxon>Cohnella</taxon>
    </lineage>
</organism>
<evidence type="ECO:0000256" key="4">
    <source>
        <dbReference type="ARBA" id="ARBA00023159"/>
    </source>
</evidence>
<dbReference type="PANTHER" id="PTHR46796">
    <property type="entry name" value="HTH-TYPE TRANSCRIPTIONAL ACTIVATOR RHAS-RELATED"/>
    <property type="match status" value="1"/>
</dbReference>
<feature type="domain" description="HTH araC/xylS-type" evidence="6">
    <location>
        <begin position="191"/>
        <end position="289"/>
    </location>
</feature>
<dbReference type="InterPro" id="IPR018060">
    <property type="entry name" value="HTH_AraC"/>
</dbReference>
<sequence length="290" mass="32926">MYPDYQDALAEAELSENQLPVAMLYNVLIQNARLHHHDCVEFTVVVQGTGAGWIDGKRHAMRPGTAVFLRPHHLHAIQSNPGDPLHLYTCLFDEQILFDSAYDGSLREVLLQAGDAVPSCFHLPKLQSGQIVQLLREMMNEYRRDEYGKDIVLRSKLIEALARTVRHYMSSHDGRPAEAAAFRRPTYRTIWEVVRFIHLHFAEPLSLKELAGLAGRSEAYVSREFKKATGMNFVDYVHKLRVGRAAALLSATDMSITEIASEVGYDYFRTFSRAFKALKGMPPSEYRKSV</sequence>
<dbReference type="InterPro" id="IPR018062">
    <property type="entry name" value="HTH_AraC-typ_CS"/>
</dbReference>
<evidence type="ECO:0000256" key="3">
    <source>
        <dbReference type="ARBA" id="ARBA00023125"/>
    </source>
</evidence>
<dbReference type="Proteomes" id="UP000564644">
    <property type="component" value="Unassembled WGS sequence"/>
</dbReference>
<evidence type="ECO:0000256" key="5">
    <source>
        <dbReference type="ARBA" id="ARBA00023163"/>
    </source>
</evidence>
<dbReference type="PROSITE" id="PS00041">
    <property type="entry name" value="HTH_ARAC_FAMILY_1"/>
    <property type="match status" value="1"/>
</dbReference>
<evidence type="ECO:0000313" key="8">
    <source>
        <dbReference type="Proteomes" id="UP000564644"/>
    </source>
</evidence>
<dbReference type="SUPFAM" id="SSF51215">
    <property type="entry name" value="Regulatory protein AraC"/>
    <property type="match status" value="1"/>
</dbReference>
<dbReference type="InterPro" id="IPR003313">
    <property type="entry name" value="AraC-bd"/>
</dbReference>
<evidence type="ECO:0000259" key="6">
    <source>
        <dbReference type="PROSITE" id="PS01124"/>
    </source>
</evidence>
<dbReference type="InterPro" id="IPR037923">
    <property type="entry name" value="HTH-like"/>
</dbReference>
<keyword evidence="1" id="KW-0963">Cytoplasm</keyword>
<dbReference type="AlphaFoldDB" id="A0A7X0VY51"/>
<dbReference type="Gene3D" id="1.10.10.60">
    <property type="entry name" value="Homeodomain-like"/>
    <property type="match status" value="2"/>
</dbReference>
<keyword evidence="4" id="KW-0010">Activator</keyword>
<dbReference type="InterPro" id="IPR009057">
    <property type="entry name" value="Homeodomain-like_sf"/>
</dbReference>
<dbReference type="PRINTS" id="PR00032">
    <property type="entry name" value="HTHARAC"/>
</dbReference>
<keyword evidence="8" id="KW-1185">Reference proteome</keyword>
<dbReference type="EMBL" id="JACJVO010000032">
    <property type="protein sequence ID" value="MBB6734320.1"/>
    <property type="molecule type" value="Genomic_DNA"/>
</dbReference>
<keyword evidence="3" id="KW-0238">DNA-binding</keyword>
<dbReference type="PANTHER" id="PTHR46796:SF13">
    <property type="entry name" value="HTH-TYPE TRANSCRIPTIONAL ACTIVATOR RHAS"/>
    <property type="match status" value="1"/>
</dbReference>
<dbReference type="InterPro" id="IPR014710">
    <property type="entry name" value="RmlC-like_jellyroll"/>
</dbReference>
<dbReference type="GO" id="GO:0003700">
    <property type="term" value="F:DNA-binding transcription factor activity"/>
    <property type="evidence" value="ECO:0007669"/>
    <property type="project" value="InterPro"/>
</dbReference>
<keyword evidence="2" id="KW-0805">Transcription regulation</keyword>
<accession>A0A7X0VY51</accession>
<keyword evidence="5" id="KW-0804">Transcription</keyword>
<dbReference type="InterPro" id="IPR020449">
    <property type="entry name" value="Tscrpt_reg_AraC-type_HTH"/>
</dbReference>
<evidence type="ECO:0000313" key="7">
    <source>
        <dbReference type="EMBL" id="MBB6734320.1"/>
    </source>
</evidence>
<reference evidence="7 8" key="1">
    <citation type="submission" date="2020-08" db="EMBL/GenBank/DDBJ databases">
        <title>Cohnella phylogeny.</title>
        <authorList>
            <person name="Dunlap C."/>
        </authorList>
    </citation>
    <scope>NUCLEOTIDE SEQUENCE [LARGE SCALE GENOMIC DNA]</scope>
    <source>
        <strain evidence="7 8">CBP 2801</strain>
    </source>
</reference>
<dbReference type="SMART" id="SM00342">
    <property type="entry name" value="HTH_ARAC"/>
    <property type="match status" value="1"/>
</dbReference>
<gene>
    <name evidence="7" type="ORF">H7C18_25685</name>
</gene>
<dbReference type="Gene3D" id="2.60.120.10">
    <property type="entry name" value="Jelly Rolls"/>
    <property type="match status" value="1"/>
</dbReference>
<dbReference type="Pfam" id="PF12833">
    <property type="entry name" value="HTH_18"/>
    <property type="match status" value="1"/>
</dbReference>
<dbReference type="Pfam" id="PF02311">
    <property type="entry name" value="AraC_binding"/>
    <property type="match status" value="1"/>
</dbReference>
<evidence type="ECO:0000256" key="2">
    <source>
        <dbReference type="ARBA" id="ARBA00023015"/>
    </source>
</evidence>
<dbReference type="SUPFAM" id="SSF46689">
    <property type="entry name" value="Homeodomain-like"/>
    <property type="match status" value="2"/>
</dbReference>
<dbReference type="GO" id="GO:0043565">
    <property type="term" value="F:sequence-specific DNA binding"/>
    <property type="evidence" value="ECO:0007669"/>
    <property type="project" value="InterPro"/>
</dbReference>